<protein>
    <recommendedName>
        <fullName evidence="3">F-box domain-containing protein</fullName>
    </recommendedName>
</protein>
<sequence>MSKLDKDILFLILKELQEIRLRNDSISLYPCLLVNKTWCEITVPILWKNPAGLYGLVNHGTTNNLLLNTILLHLSKESRANLKNQGIDRFAETYQQQPLFNYISFWRYLDLQLVENMIKSIENIDESKISIIRNEIMNLFINRSTKFIALSIPDHFDYQLHHISGAEHCFSGLKSLDSYSNINQNILIGLSRISKSIKELTFKIRFCNNPDYSGIINLIEAQKILNEVYIIHCYSGRNESCKVIEESLIKSADNIHHLMIEREPITKFLSHLINLTNLTIGLQDRNDTNWSNLYGVSLPFLKVLKADYIPSNILASLIENTKGNLTEISISYNGDGRIFIQAIYQNCLNLKYLALSINNDSFSEFEKLLINCQHLNGLVIMDARNLYYDDLFKILIRSSPISLFRFKFFFNTKYNHKLKYLKLFLDNWKNRHPILLHLILVEYFADQHMKQKKRAKDLIEKCKDKGIIKHYDIPFSYLFETFEWIKRKPDFYN</sequence>
<name>A0A397S7L2_9GLOM</name>
<comment type="caution">
    <text evidence="1">The sequence shown here is derived from an EMBL/GenBank/DDBJ whole genome shotgun (WGS) entry which is preliminary data.</text>
</comment>
<proteinExistence type="predicted"/>
<dbReference type="Proteomes" id="UP000265703">
    <property type="component" value="Unassembled WGS sequence"/>
</dbReference>
<reference evidence="1 2" key="1">
    <citation type="submission" date="2018-06" db="EMBL/GenBank/DDBJ databases">
        <title>Comparative genomics reveals the genomic features of Rhizophagus irregularis, R. cerebriforme, R. diaphanum and Gigaspora rosea, and their symbiotic lifestyle signature.</title>
        <authorList>
            <person name="Morin E."/>
            <person name="San Clemente H."/>
            <person name="Chen E.C.H."/>
            <person name="De La Providencia I."/>
            <person name="Hainaut M."/>
            <person name="Kuo A."/>
            <person name="Kohler A."/>
            <person name="Murat C."/>
            <person name="Tang N."/>
            <person name="Roy S."/>
            <person name="Loubradou J."/>
            <person name="Henrissat B."/>
            <person name="Grigoriev I.V."/>
            <person name="Corradi N."/>
            <person name="Roux C."/>
            <person name="Martin F.M."/>
        </authorList>
    </citation>
    <scope>NUCLEOTIDE SEQUENCE [LARGE SCALE GENOMIC DNA]</scope>
    <source>
        <strain evidence="1 2">DAOM 227022</strain>
    </source>
</reference>
<dbReference type="InterPro" id="IPR032675">
    <property type="entry name" value="LRR_dom_sf"/>
</dbReference>
<evidence type="ECO:0008006" key="3">
    <source>
        <dbReference type="Google" id="ProtNLM"/>
    </source>
</evidence>
<dbReference type="OrthoDB" id="2340167at2759"/>
<dbReference type="Gene3D" id="3.80.10.10">
    <property type="entry name" value="Ribonuclease Inhibitor"/>
    <property type="match status" value="1"/>
</dbReference>
<gene>
    <name evidence="1" type="ORF">C1645_835525</name>
</gene>
<accession>A0A397S7L2</accession>
<keyword evidence="2" id="KW-1185">Reference proteome</keyword>
<dbReference type="AlphaFoldDB" id="A0A397S7L2"/>
<dbReference type="EMBL" id="QKYT01000676">
    <property type="protein sequence ID" value="RIA82330.1"/>
    <property type="molecule type" value="Genomic_DNA"/>
</dbReference>
<evidence type="ECO:0000313" key="1">
    <source>
        <dbReference type="EMBL" id="RIA82330.1"/>
    </source>
</evidence>
<evidence type="ECO:0000313" key="2">
    <source>
        <dbReference type="Proteomes" id="UP000265703"/>
    </source>
</evidence>
<dbReference type="SUPFAM" id="SSF52047">
    <property type="entry name" value="RNI-like"/>
    <property type="match status" value="1"/>
</dbReference>
<organism evidence="1 2">
    <name type="scientific">Glomus cerebriforme</name>
    <dbReference type="NCBI Taxonomy" id="658196"/>
    <lineage>
        <taxon>Eukaryota</taxon>
        <taxon>Fungi</taxon>
        <taxon>Fungi incertae sedis</taxon>
        <taxon>Mucoromycota</taxon>
        <taxon>Glomeromycotina</taxon>
        <taxon>Glomeromycetes</taxon>
        <taxon>Glomerales</taxon>
        <taxon>Glomeraceae</taxon>
        <taxon>Glomus</taxon>
    </lineage>
</organism>